<dbReference type="Proteomes" id="UP000790347">
    <property type="component" value="Unassembled WGS sequence"/>
</dbReference>
<reference evidence="1" key="1">
    <citation type="submission" date="2013-05" db="EMBL/GenBank/DDBJ databases">
        <authorList>
            <person name="Yim A.K.Y."/>
            <person name="Chan T.F."/>
            <person name="Ji K.M."/>
            <person name="Liu X.Y."/>
            <person name="Zhou J.W."/>
            <person name="Li R.Q."/>
            <person name="Yang K.Y."/>
            <person name="Li J."/>
            <person name="Li M."/>
            <person name="Law P.T.W."/>
            <person name="Wu Y.L."/>
            <person name="Cai Z.L."/>
            <person name="Qin H."/>
            <person name="Bao Y."/>
            <person name="Leung R.K.K."/>
            <person name="Ng P.K.S."/>
            <person name="Zou J."/>
            <person name="Zhong X.J."/>
            <person name="Ran P.X."/>
            <person name="Zhong N.S."/>
            <person name="Liu Z.G."/>
            <person name="Tsui S.K.W."/>
        </authorList>
    </citation>
    <scope>NUCLEOTIDE SEQUENCE</scope>
    <source>
        <strain evidence="1">Derf</strain>
        <tissue evidence="1">Whole organism</tissue>
    </source>
</reference>
<proteinExistence type="predicted"/>
<name>A0A922L1P0_DERFA</name>
<protein>
    <submittedName>
        <fullName evidence="1">Uncharacterized protein</fullName>
    </submittedName>
</protein>
<comment type="caution">
    <text evidence="1">The sequence shown here is derived from an EMBL/GenBank/DDBJ whole genome shotgun (WGS) entry which is preliminary data.</text>
</comment>
<evidence type="ECO:0000313" key="2">
    <source>
        <dbReference type="Proteomes" id="UP000790347"/>
    </source>
</evidence>
<evidence type="ECO:0000313" key="1">
    <source>
        <dbReference type="EMBL" id="KAH9506767.1"/>
    </source>
</evidence>
<reference evidence="1" key="2">
    <citation type="journal article" date="2022" name="Res Sq">
        <title>Comparative Genomics Reveals Insights into the Divergent Evolution of Astigmatic Mites and Household Pest Adaptations.</title>
        <authorList>
            <person name="Xiong Q."/>
            <person name="Wan A.T.-Y."/>
            <person name="Liu X.-Y."/>
            <person name="Fung C.S.-H."/>
            <person name="Xiao X."/>
            <person name="Malainual N."/>
            <person name="Hou J."/>
            <person name="Wang L."/>
            <person name="Wang M."/>
            <person name="Yang K."/>
            <person name="Cui Y."/>
            <person name="Leung E."/>
            <person name="Nong W."/>
            <person name="Shin S.-K."/>
            <person name="Au S."/>
            <person name="Jeong K.Y."/>
            <person name="Chew F.T."/>
            <person name="Hui J."/>
            <person name="Leung T.F."/>
            <person name="Tungtrongchitr A."/>
            <person name="Zhong N."/>
            <person name="Liu Z."/>
            <person name="Tsui S."/>
        </authorList>
    </citation>
    <scope>NUCLEOTIDE SEQUENCE</scope>
    <source>
        <strain evidence="1">Derf</strain>
        <tissue evidence="1">Whole organism</tissue>
    </source>
</reference>
<dbReference type="EMBL" id="ASGP02000005">
    <property type="protein sequence ID" value="KAH9506767.1"/>
    <property type="molecule type" value="Genomic_DNA"/>
</dbReference>
<organism evidence="1 2">
    <name type="scientific">Dermatophagoides farinae</name>
    <name type="common">American house dust mite</name>
    <dbReference type="NCBI Taxonomy" id="6954"/>
    <lineage>
        <taxon>Eukaryota</taxon>
        <taxon>Metazoa</taxon>
        <taxon>Ecdysozoa</taxon>
        <taxon>Arthropoda</taxon>
        <taxon>Chelicerata</taxon>
        <taxon>Arachnida</taxon>
        <taxon>Acari</taxon>
        <taxon>Acariformes</taxon>
        <taxon>Sarcoptiformes</taxon>
        <taxon>Astigmata</taxon>
        <taxon>Psoroptidia</taxon>
        <taxon>Analgoidea</taxon>
        <taxon>Pyroglyphidae</taxon>
        <taxon>Dermatophagoidinae</taxon>
        <taxon>Dermatophagoides</taxon>
    </lineage>
</organism>
<gene>
    <name evidence="1" type="ORF">DERF_011484</name>
</gene>
<dbReference type="AlphaFoldDB" id="A0A922L1P0"/>
<sequence length="125" mass="14223">MRGAIGSCLAIYNGTYHIITKFFRLPTYCSNLQADLFIILEAIKIAKEKFSSAAIITIINNNIGAIKHILKNDRKKTINLARNIMSTITNNITVRWQKVNRTDPVSHNVRNWARKAATSNLEFNF</sequence>
<accession>A0A922L1P0</accession>
<keyword evidence="2" id="KW-1185">Reference proteome</keyword>